<name>A0A1Y1VFF1_9FUNG</name>
<comment type="caution">
    <text evidence="3">The sequence shown here is derived from an EMBL/GenBank/DDBJ whole genome shotgun (WGS) entry which is preliminary data.</text>
</comment>
<evidence type="ECO:0000313" key="4">
    <source>
        <dbReference type="Proteomes" id="UP000193719"/>
    </source>
</evidence>
<reference evidence="3 4" key="2">
    <citation type="submission" date="2016-08" db="EMBL/GenBank/DDBJ databases">
        <title>Pervasive Adenine N6-methylation of Active Genes in Fungi.</title>
        <authorList>
            <consortium name="DOE Joint Genome Institute"/>
            <person name="Mondo S.J."/>
            <person name="Dannebaum R.O."/>
            <person name="Kuo R.C."/>
            <person name="Labutti K."/>
            <person name="Haridas S."/>
            <person name="Kuo A."/>
            <person name="Salamov A."/>
            <person name="Ahrendt S.R."/>
            <person name="Lipzen A."/>
            <person name="Sullivan W."/>
            <person name="Andreopoulos W.B."/>
            <person name="Clum A."/>
            <person name="Lindquist E."/>
            <person name="Daum C."/>
            <person name="Ramamoorthy G.K."/>
            <person name="Gryganskyi A."/>
            <person name="Culley D."/>
            <person name="Magnuson J.K."/>
            <person name="James T.Y."/>
            <person name="O'Malley M.A."/>
            <person name="Stajich J.E."/>
            <person name="Spatafora J.W."/>
            <person name="Visel A."/>
            <person name="Grigoriev I.V."/>
        </authorList>
    </citation>
    <scope>NUCLEOTIDE SEQUENCE [LARGE SCALE GENOMIC DNA]</scope>
    <source>
        <strain evidence="4">finn</strain>
    </source>
</reference>
<dbReference type="Proteomes" id="UP000193719">
    <property type="component" value="Unassembled WGS sequence"/>
</dbReference>
<feature type="region of interest" description="Disordered" evidence="2">
    <location>
        <begin position="41"/>
        <end position="68"/>
    </location>
</feature>
<feature type="region of interest" description="Disordered" evidence="2">
    <location>
        <begin position="1"/>
        <end position="28"/>
    </location>
</feature>
<proteinExistence type="predicted"/>
<accession>A0A1Y1VFF1</accession>
<dbReference type="EMBL" id="MCFH01000011">
    <property type="protein sequence ID" value="ORX54213.1"/>
    <property type="molecule type" value="Genomic_DNA"/>
</dbReference>
<dbReference type="OrthoDB" id="2148078at2759"/>
<protein>
    <submittedName>
        <fullName evidence="3">Uncharacterized protein</fullName>
    </submittedName>
</protein>
<feature type="coiled-coil region" evidence="1">
    <location>
        <begin position="74"/>
        <end position="150"/>
    </location>
</feature>
<sequence>MGKGQNARIKRDSFNKRKNNAVKKGSTSTYTSLTLSKILSPLTTSKKGANGNVITSSEDPFNKNSKPKKNIILSKKAELSKHKIKQSARRLKEELDNTNLMEIKELVQPKAIKKNVVVELEKIERYKKLQQEKQLQKEQLNNDFELALEKLGAM</sequence>
<gene>
    <name evidence="3" type="ORF">BCR36DRAFT_581848</name>
</gene>
<dbReference type="AlphaFoldDB" id="A0A1Y1VFF1"/>
<organism evidence="3 4">
    <name type="scientific">Piromyces finnis</name>
    <dbReference type="NCBI Taxonomy" id="1754191"/>
    <lineage>
        <taxon>Eukaryota</taxon>
        <taxon>Fungi</taxon>
        <taxon>Fungi incertae sedis</taxon>
        <taxon>Chytridiomycota</taxon>
        <taxon>Chytridiomycota incertae sedis</taxon>
        <taxon>Neocallimastigomycetes</taxon>
        <taxon>Neocallimastigales</taxon>
        <taxon>Neocallimastigaceae</taxon>
        <taxon>Piromyces</taxon>
    </lineage>
</organism>
<evidence type="ECO:0000256" key="2">
    <source>
        <dbReference type="SAM" id="MobiDB-lite"/>
    </source>
</evidence>
<evidence type="ECO:0000256" key="1">
    <source>
        <dbReference type="SAM" id="Coils"/>
    </source>
</evidence>
<reference evidence="3 4" key="1">
    <citation type="submission" date="2016-08" db="EMBL/GenBank/DDBJ databases">
        <title>Genomes of anaerobic fungi encode conserved fungal cellulosomes for biomass hydrolysis.</title>
        <authorList>
            <consortium name="DOE Joint Genome Institute"/>
            <person name="Haitjema C.H."/>
            <person name="Gilmore S.P."/>
            <person name="Henske J.K."/>
            <person name="Solomon K.V."/>
            <person name="De Groot R."/>
            <person name="Kuo A."/>
            <person name="Mondo S.J."/>
            <person name="Salamov A.A."/>
            <person name="Labutti K."/>
            <person name="Zhao Z."/>
            <person name="Chiniquy J."/>
            <person name="Barry K."/>
            <person name="Brewer H.M."/>
            <person name="Purvine S.O."/>
            <person name="Wright A.T."/>
            <person name="Boxma B."/>
            <person name="Van Alen T."/>
            <person name="Hackstein J.H."/>
            <person name="Baker S.E."/>
            <person name="Grigoriev I.V."/>
            <person name="O'Malley M.A."/>
        </authorList>
    </citation>
    <scope>NUCLEOTIDE SEQUENCE [LARGE SCALE GENOMIC DNA]</scope>
    <source>
        <strain evidence="4">finn</strain>
    </source>
</reference>
<feature type="compositionally biased region" description="Polar residues" evidence="2">
    <location>
        <begin position="41"/>
        <end position="64"/>
    </location>
</feature>
<evidence type="ECO:0000313" key="3">
    <source>
        <dbReference type="EMBL" id="ORX54213.1"/>
    </source>
</evidence>
<keyword evidence="1" id="KW-0175">Coiled coil</keyword>
<keyword evidence="4" id="KW-1185">Reference proteome</keyword>